<dbReference type="PANTHER" id="PTHR23114">
    <property type="entry name" value="M7GPPPN-MRNA HYDROLASE"/>
    <property type="match status" value="1"/>
</dbReference>
<accession>A0A6A4X5V3</accession>
<keyword evidence="7" id="KW-1185">Reference proteome</keyword>
<dbReference type="SUPFAM" id="SSF140586">
    <property type="entry name" value="Dcp2 domain-like"/>
    <property type="match status" value="1"/>
</dbReference>
<feature type="compositionally biased region" description="Basic residues" evidence="4">
    <location>
        <begin position="218"/>
        <end position="228"/>
    </location>
</feature>
<sequence>MSAKMSNGREHTVPTDILDDLCSRFIINVPEEEKSQTNRIMFQPCGIKQFALHLFHHLPLLRPHLADFEAVLARWREYKLAVPTCGAILLDETCQHVLLVQGFYSRASLHRCAVREVQEEIGYDISEALSRDDYLEQVVNEQRVRLYLIPGVSRATKFQPRTRNEIKSIEWFAVADLPNRSEGRAVQGQARAQSKQLLHGDSVCAGAEAVDPAAAGGRGRRVAVRRGRERPPDEARGRQQQAGSQVLQDEPTELASRGGSRGRSGGAKAAATPQRPAQPASRGSRSRTKSQSNSSLAEDRSAIGDEFSAPSWENFSFDRKKILDALAG</sequence>
<dbReference type="Pfam" id="PF00293">
    <property type="entry name" value="NUDIX"/>
    <property type="match status" value="1"/>
</dbReference>
<evidence type="ECO:0000256" key="1">
    <source>
        <dbReference type="ARBA" id="ARBA00004496"/>
    </source>
</evidence>
<dbReference type="Pfam" id="PF05026">
    <property type="entry name" value="DCP2"/>
    <property type="match status" value="1"/>
</dbReference>
<dbReference type="GO" id="GO:0030145">
    <property type="term" value="F:manganese ion binding"/>
    <property type="evidence" value="ECO:0007669"/>
    <property type="project" value="InterPro"/>
</dbReference>
<evidence type="ECO:0000313" key="7">
    <source>
        <dbReference type="Proteomes" id="UP000440578"/>
    </source>
</evidence>
<comment type="subcellular location">
    <subcellularLocation>
        <location evidence="1">Cytoplasm</location>
    </subcellularLocation>
</comment>
<dbReference type="InterPro" id="IPR015797">
    <property type="entry name" value="NUDIX_hydrolase-like_dom_sf"/>
</dbReference>
<dbReference type="Proteomes" id="UP000440578">
    <property type="component" value="Unassembled WGS sequence"/>
</dbReference>
<dbReference type="InterPro" id="IPR044099">
    <property type="entry name" value="Dcp2_NUDIX"/>
</dbReference>
<keyword evidence="6" id="KW-0378">Hydrolase</keyword>
<feature type="domain" description="Nudix hydrolase" evidence="5">
    <location>
        <begin position="51"/>
        <end position="199"/>
    </location>
</feature>
<feature type="compositionally biased region" description="Polar residues" evidence="4">
    <location>
        <begin position="238"/>
        <end position="247"/>
    </location>
</feature>
<dbReference type="PANTHER" id="PTHR23114:SF17">
    <property type="entry name" value="M7GPPPN-MRNA HYDROLASE"/>
    <property type="match status" value="1"/>
</dbReference>
<dbReference type="GO" id="GO:0003723">
    <property type="term" value="F:RNA binding"/>
    <property type="evidence" value="ECO:0007669"/>
    <property type="project" value="InterPro"/>
</dbReference>
<evidence type="ECO:0000313" key="6">
    <source>
        <dbReference type="EMBL" id="KAF0309662.1"/>
    </source>
</evidence>
<gene>
    <name evidence="6" type="primary">Dcp2_1</name>
    <name evidence="6" type="ORF">FJT64_019248</name>
</gene>
<dbReference type="Gene3D" id="3.90.79.10">
    <property type="entry name" value="Nucleoside Triphosphate Pyrophosphohydrolase"/>
    <property type="match status" value="1"/>
</dbReference>
<dbReference type="InterPro" id="IPR036189">
    <property type="entry name" value="DCP2_BoxA_sf"/>
</dbReference>
<evidence type="ECO:0000256" key="3">
    <source>
        <dbReference type="ARBA" id="ARBA00023211"/>
    </source>
</evidence>
<evidence type="ECO:0000259" key="5">
    <source>
        <dbReference type="PROSITE" id="PS51462"/>
    </source>
</evidence>
<dbReference type="EMBL" id="VIIS01000383">
    <property type="protein sequence ID" value="KAF0309662.1"/>
    <property type="molecule type" value="Genomic_DNA"/>
</dbReference>
<dbReference type="InterPro" id="IPR000086">
    <property type="entry name" value="NUDIX_hydrolase_dom"/>
</dbReference>
<dbReference type="SMART" id="SM01125">
    <property type="entry name" value="DCP2"/>
    <property type="match status" value="1"/>
</dbReference>
<protein>
    <submittedName>
        <fullName evidence="6">M7GpppN-mRNA hydrolase</fullName>
    </submittedName>
</protein>
<dbReference type="CDD" id="cd03672">
    <property type="entry name" value="NUDIX_Dcp2p_Nudt20"/>
    <property type="match status" value="1"/>
</dbReference>
<feature type="compositionally biased region" description="Low complexity" evidence="4">
    <location>
        <begin position="266"/>
        <end position="280"/>
    </location>
</feature>
<dbReference type="GO" id="GO:0140933">
    <property type="term" value="F:5'-(N(7)-methylguanosine 5'-triphospho)-[mRNA] hydrolase activity"/>
    <property type="evidence" value="ECO:0007669"/>
    <property type="project" value="InterPro"/>
</dbReference>
<dbReference type="OrthoDB" id="18996at2759"/>
<proteinExistence type="inferred from homology"/>
<dbReference type="InterPro" id="IPR007722">
    <property type="entry name" value="DCP2_BoxA"/>
</dbReference>
<organism evidence="6 7">
    <name type="scientific">Amphibalanus amphitrite</name>
    <name type="common">Striped barnacle</name>
    <name type="synonym">Balanus amphitrite</name>
    <dbReference type="NCBI Taxonomy" id="1232801"/>
    <lineage>
        <taxon>Eukaryota</taxon>
        <taxon>Metazoa</taxon>
        <taxon>Ecdysozoa</taxon>
        <taxon>Arthropoda</taxon>
        <taxon>Crustacea</taxon>
        <taxon>Multicrustacea</taxon>
        <taxon>Cirripedia</taxon>
        <taxon>Thoracica</taxon>
        <taxon>Thoracicalcarea</taxon>
        <taxon>Balanomorpha</taxon>
        <taxon>Balanoidea</taxon>
        <taxon>Balanidae</taxon>
        <taxon>Amphibalaninae</taxon>
        <taxon>Amphibalanus</taxon>
    </lineage>
</organism>
<dbReference type="GO" id="GO:0000290">
    <property type="term" value="P:deadenylation-dependent decapping of nuclear-transcribed mRNA"/>
    <property type="evidence" value="ECO:0007669"/>
    <property type="project" value="InterPro"/>
</dbReference>
<reference evidence="6 7" key="1">
    <citation type="submission" date="2019-07" db="EMBL/GenBank/DDBJ databases">
        <title>Draft genome assembly of a fouling barnacle, Amphibalanus amphitrite (Darwin, 1854): The first reference genome for Thecostraca.</title>
        <authorList>
            <person name="Kim W."/>
        </authorList>
    </citation>
    <scope>NUCLEOTIDE SEQUENCE [LARGE SCALE GENOMIC DNA]</scope>
    <source>
        <strain evidence="6">SNU_AA5</strain>
        <tissue evidence="6">Soma without cirri and trophi</tissue>
    </source>
</reference>
<dbReference type="GO" id="GO:0000184">
    <property type="term" value="P:nuclear-transcribed mRNA catabolic process, nonsense-mediated decay"/>
    <property type="evidence" value="ECO:0007669"/>
    <property type="project" value="InterPro"/>
</dbReference>
<comment type="similarity">
    <text evidence="2">Belongs to the Nudix hydrolase family. DCP2 subfamily.</text>
</comment>
<keyword evidence="3" id="KW-0464">Manganese</keyword>
<name>A0A6A4X5V3_AMPAM</name>
<dbReference type="Gene3D" id="1.10.10.1050">
    <property type="entry name" value="Dcp2, box A domain"/>
    <property type="match status" value="1"/>
</dbReference>
<feature type="region of interest" description="Disordered" evidence="4">
    <location>
        <begin position="212"/>
        <end position="311"/>
    </location>
</feature>
<comment type="caution">
    <text evidence="6">The sequence shown here is derived from an EMBL/GenBank/DDBJ whole genome shotgun (WGS) entry which is preliminary data.</text>
</comment>
<dbReference type="GO" id="GO:0000932">
    <property type="term" value="C:P-body"/>
    <property type="evidence" value="ECO:0007669"/>
    <property type="project" value="TreeGrafter"/>
</dbReference>
<evidence type="ECO:0000256" key="4">
    <source>
        <dbReference type="SAM" id="MobiDB-lite"/>
    </source>
</evidence>
<dbReference type="PROSITE" id="PS51462">
    <property type="entry name" value="NUDIX"/>
    <property type="match status" value="1"/>
</dbReference>
<dbReference type="SUPFAM" id="SSF55811">
    <property type="entry name" value="Nudix"/>
    <property type="match status" value="1"/>
</dbReference>
<evidence type="ECO:0000256" key="2">
    <source>
        <dbReference type="ARBA" id="ARBA00005279"/>
    </source>
</evidence>
<dbReference type="AlphaFoldDB" id="A0A6A4X5V3"/>